<dbReference type="InterPro" id="IPR008977">
    <property type="entry name" value="PHM/PNGase_F_dom_sf"/>
</dbReference>
<dbReference type="InParanoid" id="A0A6C2YR04"/>
<reference evidence="5" key="1">
    <citation type="submission" date="2019-04" db="EMBL/GenBank/DDBJ databases">
        <authorList>
            <consortium name="Science for Life Laboratories"/>
        </authorList>
    </citation>
    <scope>NUCLEOTIDE SEQUENCE</scope>
    <source>
        <strain evidence="5">MBLW1</strain>
    </source>
</reference>
<dbReference type="InterPro" id="IPR018247">
    <property type="entry name" value="EF_Hand_1_Ca_BS"/>
</dbReference>
<dbReference type="PROSITE" id="PS50222">
    <property type="entry name" value="EF_HAND_2"/>
    <property type="match status" value="1"/>
</dbReference>
<gene>
    <name evidence="5" type="ORF">GMBLW1_04270</name>
</gene>
<proteinExistence type="predicted"/>
<accession>A0A6C2YR04</accession>
<dbReference type="EMBL" id="LR593887">
    <property type="protein sequence ID" value="VTS04434.1"/>
    <property type="molecule type" value="Genomic_DNA"/>
</dbReference>
<dbReference type="RefSeq" id="WP_162658662.1">
    <property type="nucleotide sequence ID" value="NZ_LR593887.1"/>
</dbReference>
<dbReference type="Gene3D" id="2.60.120.230">
    <property type="match status" value="1"/>
</dbReference>
<dbReference type="EMBL" id="LR586016">
    <property type="protein sequence ID" value="VIP03533.1"/>
    <property type="molecule type" value="Genomic_DNA"/>
</dbReference>
<dbReference type="GO" id="GO:0009055">
    <property type="term" value="F:electron transfer activity"/>
    <property type="evidence" value="ECO:0007669"/>
    <property type="project" value="InterPro"/>
</dbReference>
<dbReference type="InterPro" id="IPR036939">
    <property type="entry name" value="Cu2_ascorb_mOase_N_sf"/>
</dbReference>
<evidence type="ECO:0000256" key="3">
    <source>
        <dbReference type="SAM" id="SignalP"/>
    </source>
</evidence>
<feature type="domain" description="EF-hand" evidence="4">
    <location>
        <begin position="459"/>
        <end position="494"/>
    </location>
</feature>
<evidence type="ECO:0000256" key="2">
    <source>
        <dbReference type="SAM" id="MobiDB-lite"/>
    </source>
</evidence>
<dbReference type="Gene3D" id="2.60.120.310">
    <property type="entry name" value="Copper type II, ascorbate-dependent monooxygenase, N-terminal domain"/>
    <property type="match status" value="1"/>
</dbReference>
<name>A0A6C2YR04_9BACT</name>
<dbReference type="GO" id="GO:0020037">
    <property type="term" value="F:heme binding"/>
    <property type="evidence" value="ECO:0007669"/>
    <property type="project" value="InterPro"/>
</dbReference>
<feature type="compositionally biased region" description="Polar residues" evidence="2">
    <location>
        <begin position="442"/>
        <end position="453"/>
    </location>
</feature>
<organism evidence="5">
    <name type="scientific">Tuwongella immobilis</name>
    <dbReference type="NCBI Taxonomy" id="692036"/>
    <lineage>
        <taxon>Bacteria</taxon>
        <taxon>Pseudomonadati</taxon>
        <taxon>Planctomycetota</taxon>
        <taxon>Planctomycetia</taxon>
        <taxon>Gemmatales</taxon>
        <taxon>Gemmataceae</taxon>
        <taxon>Tuwongella</taxon>
    </lineage>
</organism>
<dbReference type="SUPFAM" id="SSF47473">
    <property type="entry name" value="EF-hand"/>
    <property type="match status" value="1"/>
</dbReference>
<feature type="region of interest" description="Disordered" evidence="2">
    <location>
        <begin position="441"/>
        <end position="460"/>
    </location>
</feature>
<keyword evidence="6" id="KW-1185">Reference proteome</keyword>
<sequence>MRAVLALLGVCFSASSILANQPPTFTKDVAPILWNHCASCHRPGEIGPFPLLTYQDAAKRAKFLVDVTESRRMPPWKPAPGHGKFQDERRLGDAELATLAKWAQAGAPEGDAKDLPKMPSFPEGWQLGTPDLILKMPESFTVPAEGRDLLQCFVIPMGLQKDQMVAAWEFRPGNRKVVHHAILYTDHTGQARLRDRLDPKPGYQSFGGPGILPSGGLGGWAPGSTPRFLPDGTGKFLRNGSDLVLQIHYHPNGKEEIDQSQVGIYFVKKPVKTIVGGIALRSRNILIPPGKADYTIRTESDPLPADAYAIGIAPHMHYIGKSVKVTAHKPDGSEESLLWIPEWDFNWQGAYAYEKPVKLPKGTVVKLEAIYDNSENNPFNPSHPPKLVKWGEQTTDEMCLLGIPIITDSTADLRKIMSMSSNRLASVLMGAPNQETLDRIQSESGASHANSATPPAGMPIPERFQRLFKRYDKNNDGRLSTEEIDAMPEVLRNRIKQRLENPATEKPN</sequence>
<feature type="signal peptide" evidence="3">
    <location>
        <begin position="1"/>
        <end position="19"/>
    </location>
</feature>
<dbReference type="GO" id="GO:0016715">
    <property type="term" value="F:oxidoreductase activity, acting on paired donors, with incorporation or reduction of molecular oxygen, reduced ascorbate as one donor, and incorporation of one atom of oxygen"/>
    <property type="evidence" value="ECO:0007669"/>
    <property type="project" value="InterPro"/>
</dbReference>
<protein>
    <recommendedName>
        <fullName evidence="4">EF-hand domain-containing protein</fullName>
    </recommendedName>
</protein>
<evidence type="ECO:0000313" key="5">
    <source>
        <dbReference type="EMBL" id="VIP03533.1"/>
    </source>
</evidence>
<dbReference type="SUPFAM" id="SSF46626">
    <property type="entry name" value="Cytochrome c"/>
    <property type="match status" value="1"/>
</dbReference>
<dbReference type="PROSITE" id="PS00018">
    <property type="entry name" value="EF_HAND_1"/>
    <property type="match status" value="1"/>
</dbReference>
<evidence type="ECO:0000259" key="4">
    <source>
        <dbReference type="PROSITE" id="PS50222"/>
    </source>
</evidence>
<dbReference type="InterPro" id="IPR036909">
    <property type="entry name" value="Cyt_c-like_dom_sf"/>
</dbReference>
<dbReference type="InterPro" id="IPR011992">
    <property type="entry name" value="EF-hand-dom_pair"/>
</dbReference>
<dbReference type="GO" id="GO:0005507">
    <property type="term" value="F:copper ion binding"/>
    <property type="evidence" value="ECO:0007669"/>
    <property type="project" value="InterPro"/>
</dbReference>
<dbReference type="InterPro" id="IPR002048">
    <property type="entry name" value="EF_hand_dom"/>
</dbReference>
<keyword evidence="3" id="KW-0732">Signal</keyword>
<dbReference type="SUPFAM" id="SSF49742">
    <property type="entry name" value="PHM/PNGase F"/>
    <property type="match status" value="2"/>
</dbReference>
<evidence type="ECO:0000313" key="6">
    <source>
        <dbReference type="Proteomes" id="UP000464378"/>
    </source>
</evidence>
<keyword evidence="1" id="KW-1015">Disulfide bond</keyword>
<dbReference type="Proteomes" id="UP000464378">
    <property type="component" value="Chromosome"/>
</dbReference>
<dbReference type="AlphaFoldDB" id="A0A6C2YR04"/>
<evidence type="ECO:0000256" key="1">
    <source>
        <dbReference type="ARBA" id="ARBA00023157"/>
    </source>
</evidence>
<dbReference type="InterPro" id="IPR014784">
    <property type="entry name" value="Cu2_ascorb_mOase-like_C"/>
</dbReference>
<feature type="chain" id="PRO_5033879207" description="EF-hand domain-containing protein" evidence="3">
    <location>
        <begin position="20"/>
        <end position="508"/>
    </location>
</feature>
<dbReference type="KEGG" id="tim:GMBLW1_04270"/>
<dbReference type="GO" id="GO:0005509">
    <property type="term" value="F:calcium ion binding"/>
    <property type="evidence" value="ECO:0007669"/>
    <property type="project" value="InterPro"/>
</dbReference>